<dbReference type="SUPFAM" id="SSF55166">
    <property type="entry name" value="Hedgehog/DD-peptidase"/>
    <property type="match status" value="1"/>
</dbReference>
<protein>
    <submittedName>
        <fullName evidence="3">D-alanyl-D-alanine carboxypeptidase family protein</fullName>
    </submittedName>
</protein>
<feature type="domain" description="LysM" evidence="2">
    <location>
        <begin position="84"/>
        <end position="127"/>
    </location>
</feature>
<dbReference type="Pfam" id="PF02557">
    <property type="entry name" value="VanY"/>
    <property type="match status" value="1"/>
</dbReference>
<dbReference type="RefSeq" id="WP_250857148.1">
    <property type="nucleotide sequence ID" value="NZ_JAGSOJ010000001.1"/>
</dbReference>
<keyword evidence="3" id="KW-0121">Carboxypeptidase</keyword>
<evidence type="ECO:0000256" key="1">
    <source>
        <dbReference type="SAM" id="SignalP"/>
    </source>
</evidence>
<feature type="signal peptide" evidence="1">
    <location>
        <begin position="1"/>
        <end position="26"/>
    </location>
</feature>
<dbReference type="InterPro" id="IPR018392">
    <property type="entry name" value="LysM"/>
</dbReference>
<keyword evidence="3" id="KW-0645">Protease</keyword>
<name>A0A9J6NW55_9CLOT</name>
<dbReference type="SUPFAM" id="SSF54106">
    <property type="entry name" value="LysM domain"/>
    <property type="match status" value="1"/>
</dbReference>
<dbReference type="SMART" id="SM00257">
    <property type="entry name" value="LysM"/>
    <property type="match status" value="1"/>
</dbReference>
<organism evidence="3 4">
    <name type="scientific">Oceanirhabdus seepicola</name>
    <dbReference type="NCBI Taxonomy" id="2828781"/>
    <lineage>
        <taxon>Bacteria</taxon>
        <taxon>Bacillati</taxon>
        <taxon>Bacillota</taxon>
        <taxon>Clostridia</taxon>
        <taxon>Eubacteriales</taxon>
        <taxon>Clostridiaceae</taxon>
        <taxon>Oceanirhabdus</taxon>
    </lineage>
</organism>
<accession>A0A9J6NW55</accession>
<dbReference type="InterPro" id="IPR052179">
    <property type="entry name" value="DD-CPase-like"/>
</dbReference>
<dbReference type="InterPro" id="IPR058193">
    <property type="entry name" value="VanY/YodJ_core_dom"/>
</dbReference>
<evidence type="ECO:0000313" key="3">
    <source>
        <dbReference type="EMBL" id="MCM1988292.1"/>
    </source>
</evidence>
<dbReference type="Proteomes" id="UP001056429">
    <property type="component" value="Unassembled WGS sequence"/>
</dbReference>
<dbReference type="EMBL" id="JAGSOJ010000001">
    <property type="protein sequence ID" value="MCM1988292.1"/>
    <property type="molecule type" value="Genomic_DNA"/>
</dbReference>
<dbReference type="PROSITE" id="PS51782">
    <property type="entry name" value="LYSM"/>
    <property type="match status" value="1"/>
</dbReference>
<dbReference type="Pfam" id="PF01476">
    <property type="entry name" value="LysM"/>
    <property type="match status" value="1"/>
</dbReference>
<dbReference type="CDD" id="cd00118">
    <property type="entry name" value="LysM"/>
    <property type="match status" value="1"/>
</dbReference>
<dbReference type="Gene3D" id="3.10.350.10">
    <property type="entry name" value="LysM domain"/>
    <property type="match status" value="1"/>
</dbReference>
<dbReference type="AlphaFoldDB" id="A0A9J6NW55"/>
<keyword evidence="1" id="KW-0732">Signal</keyword>
<dbReference type="InterPro" id="IPR036779">
    <property type="entry name" value="LysM_dom_sf"/>
</dbReference>
<dbReference type="GO" id="GO:0004180">
    <property type="term" value="F:carboxypeptidase activity"/>
    <property type="evidence" value="ECO:0007669"/>
    <property type="project" value="UniProtKB-KW"/>
</dbReference>
<evidence type="ECO:0000259" key="2">
    <source>
        <dbReference type="PROSITE" id="PS51782"/>
    </source>
</evidence>
<reference evidence="3" key="2">
    <citation type="submission" date="2021-04" db="EMBL/GenBank/DDBJ databases">
        <authorList>
            <person name="Dong X."/>
        </authorList>
    </citation>
    <scope>NUCLEOTIDE SEQUENCE</scope>
    <source>
        <strain evidence="3">ZWT</strain>
    </source>
</reference>
<dbReference type="InterPro" id="IPR009045">
    <property type="entry name" value="Zn_M74/Hedgehog-like"/>
</dbReference>
<dbReference type="GO" id="GO:0006508">
    <property type="term" value="P:proteolysis"/>
    <property type="evidence" value="ECO:0007669"/>
    <property type="project" value="InterPro"/>
</dbReference>
<keyword evidence="4" id="KW-1185">Reference proteome</keyword>
<dbReference type="InterPro" id="IPR003709">
    <property type="entry name" value="VanY-like_core_dom"/>
</dbReference>
<dbReference type="PANTHER" id="PTHR34385:SF1">
    <property type="entry name" value="PEPTIDOGLYCAN L-ALANYL-D-GLUTAMATE ENDOPEPTIDASE CWLK"/>
    <property type="match status" value="1"/>
</dbReference>
<proteinExistence type="predicted"/>
<dbReference type="PANTHER" id="PTHR34385">
    <property type="entry name" value="D-ALANYL-D-ALANINE CARBOXYPEPTIDASE"/>
    <property type="match status" value="1"/>
</dbReference>
<feature type="chain" id="PRO_5039919373" evidence="1">
    <location>
        <begin position="27"/>
        <end position="330"/>
    </location>
</feature>
<dbReference type="Gene3D" id="3.30.1380.10">
    <property type="match status" value="1"/>
</dbReference>
<evidence type="ECO:0000313" key="4">
    <source>
        <dbReference type="Proteomes" id="UP001056429"/>
    </source>
</evidence>
<keyword evidence="3" id="KW-0378">Hydrolase</keyword>
<dbReference type="CDD" id="cd14852">
    <property type="entry name" value="LD-carboxypeptidase"/>
    <property type="match status" value="1"/>
</dbReference>
<reference evidence="3" key="1">
    <citation type="journal article" date="2021" name="mSystems">
        <title>Bacteria and Archaea Synergistically Convert Glycine Betaine to Biogenic Methane in the Formosa Cold Seep of the South China Sea.</title>
        <authorList>
            <person name="Li L."/>
            <person name="Zhang W."/>
            <person name="Zhang S."/>
            <person name="Song L."/>
            <person name="Sun Q."/>
            <person name="Zhang H."/>
            <person name="Xiang H."/>
            <person name="Dong X."/>
        </authorList>
    </citation>
    <scope>NUCLEOTIDE SEQUENCE</scope>
    <source>
        <strain evidence="3">ZWT</strain>
    </source>
</reference>
<gene>
    <name evidence="3" type="ORF">KDK92_00960</name>
</gene>
<sequence>MKKLNVKGKILSIALVILLISSLPFANKVEAITKCDVKPNKSEGKKDIILEIIKNISQDTEKDSSDNIDTEVEVEDEFKDEEHEVYIVQSGDTLFKISVKYNIDIRKLKEINDLTSDTIYIGQALTIITDANGLNDKIIVSNPDHILALVNKKNKLPSDYIPHNLVVPNVPFPFKSYHSKKLMRKEAAQALENLFKKAEEDNIKIYALSGYRSYTRQESIFASNVKKNGLEKANQFSAKPGESEHQTGLAMDLTSPSVNNVLTQRFGQTMEGKWVKANAYKFGFIIRYPKGKEHITGYQYEPWHLRFVGKEAAEEIFNKNITLEEYLGEI</sequence>
<comment type="caution">
    <text evidence="3">The sequence shown here is derived from an EMBL/GenBank/DDBJ whole genome shotgun (WGS) entry which is preliminary data.</text>
</comment>